<gene>
    <name evidence="1" type="ORF">TNO010_520217</name>
</gene>
<organism evidence="1 2">
    <name type="scientific">Tenacibaculum finnmarkense genomovar ulcerans</name>
    <dbReference type="NCBI Taxonomy" id="2781388"/>
    <lineage>
        <taxon>Bacteria</taxon>
        <taxon>Pseudomonadati</taxon>
        <taxon>Bacteroidota</taxon>
        <taxon>Flavobacteriia</taxon>
        <taxon>Flavobacteriales</taxon>
        <taxon>Flavobacteriaceae</taxon>
        <taxon>Tenacibaculum</taxon>
        <taxon>Tenacibaculum finnmarkense</taxon>
    </lineage>
</organism>
<dbReference type="AlphaFoldDB" id="A0A2I2MBA6"/>
<evidence type="ECO:0000313" key="1">
    <source>
        <dbReference type="EMBL" id="SOU89828.1"/>
    </source>
</evidence>
<accession>A0A2I2MBA6</accession>
<proteinExistence type="predicted"/>
<sequence length="77" mass="8870">MSKEIGFIREFPNGRKYELTYQGVITELGEKVKESRWMSLDKNPDGTFDIKDYICAIPPGEEDISLTTLSMQCFTEK</sequence>
<protein>
    <submittedName>
        <fullName evidence="1">Uncharacterized protein</fullName>
    </submittedName>
</protein>
<reference evidence="1 2" key="1">
    <citation type="submission" date="2017-11" db="EMBL/GenBank/DDBJ databases">
        <authorList>
            <person name="Duchaud E."/>
        </authorList>
    </citation>
    <scope>NUCLEOTIDE SEQUENCE [LARGE SCALE GENOMIC DNA]</scope>
    <source>
        <strain evidence="1 2">TNO010</strain>
    </source>
</reference>
<dbReference type="Proteomes" id="UP000490060">
    <property type="component" value="Unassembled WGS sequence"/>
</dbReference>
<evidence type="ECO:0000313" key="2">
    <source>
        <dbReference type="Proteomes" id="UP000490060"/>
    </source>
</evidence>
<dbReference type="EMBL" id="OENE01000048">
    <property type="protein sequence ID" value="SOU89828.1"/>
    <property type="molecule type" value="Genomic_DNA"/>
</dbReference>
<name>A0A2I2MBA6_9FLAO</name>
<dbReference type="RefSeq" id="WP_101907094.1">
    <property type="nucleotide sequence ID" value="NZ_JAFMUG010000002.1"/>
</dbReference>